<proteinExistence type="inferred from homology"/>
<name>A0A9W9YBU7_9CNID</name>
<comment type="caution">
    <text evidence="4">The sequence shown here is derived from an EMBL/GenBank/DDBJ whole genome shotgun (WGS) entry which is preliminary data.</text>
</comment>
<dbReference type="GO" id="GO:0051959">
    <property type="term" value="F:dynein light intermediate chain binding"/>
    <property type="evidence" value="ECO:0007669"/>
    <property type="project" value="InterPro"/>
</dbReference>
<accession>A0A9W9YBU7</accession>
<feature type="compositionally biased region" description="Basic and acidic residues" evidence="2">
    <location>
        <begin position="1"/>
        <end position="22"/>
    </location>
</feature>
<dbReference type="EMBL" id="MU827787">
    <property type="protein sequence ID" value="KAJ7333063.1"/>
    <property type="molecule type" value="Genomic_DNA"/>
</dbReference>
<feature type="region of interest" description="Disordered" evidence="2">
    <location>
        <begin position="56"/>
        <end position="75"/>
    </location>
</feature>
<evidence type="ECO:0000256" key="1">
    <source>
        <dbReference type="ARBA" id="ARBA00008887"/>
    </source>
</evidence>
<evidence type="ECO:0000313" key="5">
    <source>
        <dbReference type="Proteomes" id="UP001163046"/>
    </source>
</evidence>
<dbReference type="InterPro" id="IPR013594">
    <property type="entry name" value="Dynein_heavy_tail"/>
</dbReference>
<dbReference type="GO" id="GO:0005858">
    <property type="term" value="C:axonemal dynein complex"/>
    <property type="evidence" value="ECO:0007669"/>
    <property type="project" value="TreeGrafter"/>
</dbReference>
<dbReference type="AlphaFoldDB" id="A0A9W9YBU7"/>
<evidence type="ECO:0000256" key="2">
    <source>
        <dbReference type="SAM" id="MobiDB-lite"/>
    </source>
</evidence>
<comment type="similarity">
    <text evidence="1">Belongs to the dynein heavy chain family.</text>
</comment>
<dbReference type="PANTHER" id="PTHR46532">
    <property type="entry name" value="MALE FERTILITY FACTOR KL5"/>
    <property type="match status" value="1"/>
</dbReference>
<dbReference type="OrthoDB" id="5987731at2759"/>
<dbReference type="InterPro" id="IPR026983">
    <property type="entry name" value="DHC"/>
</dbReference>
<keyword evidence="5" id="KW-1185">Reference proteome</keyword>
<feature type="domain" description="Dynein heavy chain tail" evidence="3">
    <location>
        <begin position="301"/>
        <end position="813"/>
    </location>
</feature>
<evidence type="ECO:0000259" key="3">
    <source>
        <dbReference type="Pfam" id="PF08385"/>
    </source>
</evidence>
<feature type="region of interest" description="Disordered" evidence="2">
    <location>
        <begin position="1"/>
        <end position="24"/>
    </location>
</feature>
<protein>
    <recommendedName>
        <fullName evidence="3">Dynein heavy chain tail domain-containing protein</fullName>
    </recommendedName>
</protein>
<dbReference type="Pfam" id="PF08385">
    <property type="entry name" value="DHC_N1"/>
    <property type="match status" value="1"/>
</dbReference>
<dbReference type="Proteomes" id="UP001163046">
    <property type="component" value="Unassembled WGS sequence"/>
</dbReference>
<feature type="compositionally biased region" description="Basic and acidic residues" evidence="2">
    <location>
        <begin position="1014"/>
        <end position="1046"/>
    </location>
</feature>
<sequence length="1077" mass="123976">MAEPRKSIKDIKAMPSTRDLKGSRKSIGGLSLEHVAALKADKNRRRKSVASQFAHPMTGETMKERQQRARENREARKKKIVDGYRFIMGIVAGYLDIEVSAVEEFIIDSEEAVYMIDSFLKPKGRRTLMFFYQEFDHDGSYTEVRARSVLHAPKSGKANVLLVTDGLEEGLTGTLVYCVKSDANKELKMRTIGEEACFGMISVTEAGSLIPALKAHLTKIYVPAIQAMSNWGELEETPQGQQASKEFVESLDSFVHFIDGAHASMKEAIKLHPCDIIDVSSLEGPTDYQALANNQDILTGLDELVHSWCKQIEQVLAESEQMRKEADDTGPMAELEHWKMRMAKFNSLVEQIKGADCRAVIRILLIAKSKTLKFWRELDCRITDAANEAKDNVKFLYTLEKECDPLYHSDPVSMIDCIPKLINAIQMVTNQMVTACKNYLTDRGVQRVWDQPRQPLIEKLKACLRLNQEYQRCFQRTKKRIAEDPTMKPFEFSEMYIFGKFDTFCKRLNQIIEVLNALETFSVLSESKIEGIETISNRFQHMYSALKKKPYDPLDHRKPDFEADFFEFRRQISDIENHLRMFMSGCFEKIVTIAQSLEVLGRFEKLGIPSLQAFIEERYAGLLHHFGKEVEVISKMYNRNCENPPVHRDVPPISGRISWSRQLMRRIRNPMDIFERHPSCLRTPEAFKIIRNFNQLATVLVEFEILYHKGWLDQVEKAKTGLQASLLVRHPDNGEPYVNCDPQLIQLIRETEYMMKMKLLIPETARLLYLRRNIIKSQADDLKLMLEDVKKVRAKIPNIFLPLMGPHMQRVSRLHCFKLLFGREIRSNLPGVEDLRPASNDSEFLDRDRERKQKGKDYADNLRAVCESNLKEGSSLCCNTSASIEWWRERSNPGIIMLNWNSLNIPSYISNVYSRLREVDLLVKQVNDIRDARIDAVLREISETVFCELPKDDPWTIDEFIAKTQKRCEPLGKALDHMSLCVEEAVHELASIFLDSLESIGVSALGPRSPSAKSTDKDKDRKLEGSRAEKDKDGQREKTPKLPDEKTIDEEIDELILYFNHRNFEALCALQETLWME</sequence>
<organism evidence="4 5">
    <name type="scientific">Desmophyllum pertusum</name>
    <dbReference type="NCBI Taxonomy" id="174260"/>
    <lineage>
        <taxon>Eukaryota</taxon>
        <taxon>Metazoa</taxon>
        <taxon>Cnidaria</taxon>
        <taxon>Anthozoa</taxon>
        <taxon>Hexacorallia</taxon>
        <taxon>Scleractinia</taxon>
        <taxon>Caryophylliina</taxon>
        <taxon>Caryophylliidae</taxon>
        <taxon>Desmophyllum</taxon>
    </lineage>
</organism>
<evidence type="ECO:0000313" key="4">
    <source>
        <dbReference type="EMBL" id="KAJ7333063.1"/>
    </source>
</evidence>
<gene>
    <name evidence="4" type="ORF">OS493_018232</name>
</gene>
<reference evidence="4" key="1">
    <citation type="submission" date="2023-01" db="EMBL/GenBank/DDBJ databases">
        <title>Genome assembly of the deep-sea coral Lophelia pertusa.</title>
        <authorList>
            <person name="Herrera S."/>
            <person name="Cordes E."/>
        </authorList>
    </citation>
    <scope>NUCLEOTIDE SEQUENCE</scope>
    <source>
        <strain evidence="4">USNM1676648</strain>
        <tissue evidence="4">Polyp</tissue>
    </source>
</reference>
<dbReference type="PANTHER" id="PTHR46532:SF4">
    <property type="entry name" value="AAA+ ATPASE DOMAIN-CONTAINING PROTEIN"/>
    <property type="match status" value="1"/>
</dbReference>
<dbReference type="GO" id="GO:0007018">
    <property type="term" value="P:microtubule-based movement"/>
    <property type="evidence" value="ECO:0007669"/>
    <property type="project" value="InterPro"/>
</dbReference>
<dbReference type="GO" id="GO:0045505">
    <property type="term" value="F:dynein intermediate chain binding"/>
    <property type="evidence" value="ECO:0007669"/>
    <property type="project" value="InterPro"/>
</dbReference>
<feature type="compositionally biased region" description="Basic and acidic residues" evidence="2">
    <location>
        <begin position="61"/>
        <end position="74"/>
    </location>
</feature>
<feature type="region of interest" description="Disordered" evidence="2">
    <location>
        <begin position="1005"/>
        <end position="1046"/>
    </location>
</feature>